<comment type="subcellular location">
    <subcellularLocation>
        <location evidence="1 4">Cell outer membrane</location>
    </subcellularLocation>
</comment>
<dbReference type="InterPro" id="IPR010104">
    <property type="entry name" value="TonB_rcpt_bac"/>
</dbReference>
<evidence type="ECO:0000313" key="8">
    <source>
        <dbReference type="EMBL" id="KAF1690328.1"/>
    </source>
</evidence>
<dbReference type="GO" id="GO:0009279">
    <property type="term" value="C:cell outer membrane"/>
    <property type="evidence" value="ECO:0007669"/>
    <property type="project" value="UniProtKB-SubCell"/>
</dbReference>
<dbReference type="SUPFAM" id="SSF56935">
    <property type="entry name" value="Porins"/>
    <property type="match status" value="1"/>
</dbReference>
<keyword evidence="8" id="KW-0675">Receptor</keyword>
<dbReference type="Gene3D" id="2.40.170.20">
    <property type="entry name" value="TonB-dependent receptor, beta-barrel domain"/>
    <property type="match status" value="1"/>
</dbReference>
<dbReference type="Pfam" id="PF07715">
    <property type="entry name" value="Plug"/>
    <property type="match status" value="1"/>
</dbReference>
<sequence>MSKCHDRATRAGTVRPYPSFRMHRSALALGVALALAAGGVQAQDPGSGSGPDAVELDTVEVKGLRGSLMRAQDLKQEAEQIIDSVTAQDIGALPDRSVTETLKRISGVTVTGFAARNDTDHFSAEGTGVMIRGLTFVRGELNGRDVFSASGGRGIGFEEVPAELMAGVDVYKNPSAEIIEGGLGGTVNLRTRKPFDEPGRKIAGSIDFNQGDKAKDIRPSASFLFSDRWDTGIGEIGLLANVSYSELATRSDGIQVQPFVRRGRYPAEQPEGEDGGWYYDWELDTWMPNESQREALLEGTDFDHVFVPGGANWRRTDFDRKRQGGALAFQWRPNADTEVHAQVITSKYDLAWREHFMECCGSMEKNNDDLWSGDPNQFHPVWDDGLADKTNNVVPMPGTRFEYDRYGRFIRGTLRQGGWRGQPSDGPANMYQRPGIQFAAGNRYNVQSSQTTDWSAGIRHYITDDLVVRADFQYVKSSNDNVDFSVHTSTLLDEVTLDLSGKYPSLTIADPATARDQTRYFWRSAMDHLADNEGRERAGRVDVEYNFRDSDWLRLVRVGARVADREYLSYSTHWNWGPISDDWRRIANPPDPDRPAVAWLDQFFPDQSMLYSMSGFFRGKVNVPTQFWTAKDAMVTREAVLATLSTIPSTGETWSPVEYGPEHANRQNERTQAAYGVLYFGNEDLRRPVDGNIGVRVVKTTVDAEGGGQLPDMSGWGDVMKPETLARYNGQVFHSSSRASYTDVLPSLNLRVRFDHGLQWRFAASRAIARPEFSLMQPWVVLSADASACNRALQDGLRTELCGEDDLSYSGSGGNPALKPMRANQFDTALEWYFGPGDSVYLTLFHKDVKDYFVTALANELIDGHVYQMTRTRNLDKGTIRGFEVGYSQFFDFLPGLGVQANFTFVDSKGGTNVDIEPPGGSNNSPLPGAVPLDLPLEGLSRRSYNLTGIYERGPVSLRLAYNWRSRYLLTSSDTMPAMRMPVWNDDYGQLDGSFFYNLNANVQIGVQANNLTNSITKLLMGPRGYRRDGFIDEHLYNRAWFENDRRYSVVLRASW</sequence>
<proteinExistence type="inferred from homology"/>
<keyword evidence="9" id="KW-1185">Reference proteome</keyword>
<protein>
    <submittedName>
        <fullName evidence="8">TonB-dependent receptor</fullName>
    </submittedName>
</protein>
<dbReference type="PANTHER" id="PTHR40980">
    <property type="entry name" value="PLUG DOMAIN-CONTAINING PROTEIN"/>
    <property type="match status" value="1"/>
</dbReference>
<evidence type="ECO:0000259" key="7">
    <source>
        <dbReference type="Pfam" id="PF07715"/>
    </source>
</evidence>
<dbReference type="AlphaFoldDB" id="A0A921NV50"/>
<dbReference type="InterPro" id="IPR037066">
    <property type="entry name" value="Plug_dom_sf"/>
</dbReference>
<dbReference type="OrthoDB" id="8727862at2"/>
<evidence type="ECO:0000256" key="3">
    <source>
        <dbReference type="ARBA" id="ARBA00023237"/>
    </source>
</evidence>
<feature type="chain" id="PRO_5037577165" evidence="5">
    <location>
        <begin position="43"/>
        <end position="1056"/>
    </location>
</feature>
<evidence type="ECO:0000256" key="4">
    <source>
        <dbReference type="RuleBase" id="RU003357"/>
    </source>
</evidence>
<dbReference type="Gene3D" id="2.170.130.10">
    <property type="entry name" value="TonB-dependent receptor, plug domain"/>
    <property type="match status" value="1"/>
</dbReference>
<keyword evidence="3" id="KW-0998">Cell outer membrane</keyword>
<feature type="domain" description="TonB-dependent receptor plug" evidence="7">
    <location>
        <begin position="75"/>
        <end position="186"/>
    </location>
</feature>
<evidence type="ECO:0000256" key="2">
    <source>
        <dbReference type="ARBA" id="ARBA00023136"/>
    </source>
</evidence>
<dbReference type="InterPro" id="IPR012910">
    <property type="entry name" value="Plug_dom"/>
</dbReference>
<keyword evidence="2 4" id="KW-0472">Membrane</keyword>
<feature type="domain" description="TonB-dependent receptor-like beta-barrel" evidence="6">
    <location>
        <begin position="491"/>
        <end position="1012"/>
    </location>
</feature>
<name>A0A921NV50_9GAMM</name>
<feature type="signal peptide" evidence="5">
    <location>
        <begin position="1"/>
        <end position="42"/>
    </location>
</feature>
<accession>A0A921NV50</accession>
<dbReference type="NCBIfam" id="TIGR01782">
    <property type="entry name" value="TonB-Xanth-Caul"/>
    <property type="match status" value="1"/>
</dbReference>
<organism evidence="8 9">
    <name type="scientific">Pseudoxanthomonas taiwanensis</name>
    <dbReference type="NCBI Taxonomy" id="176598"/>
    <lineage>
        <taxon>Bacteria</taxon>
        <taxon>Pseudomonadati</taxon>
        <taxon>Pseudomonadota</taxon>
        <taxon>Gammaproteobacteria</taxon>
        <taxon>Lysobacterales</taxon>
        <taxon>Lysobacteraceae</taxon>
        <taxon>Pseudoxanthomonas</taxon>
    </lineage>
</organism>
<keyword evidence="4" id="KW-0798">TonB box</keyword>
<evidence type="ECO:0000256" key="5">
    <source>
        <dbReference type="SAM" id="SignalP"/>
    </source>
</evidence>
<evidence type="ECO:0000259" key="6">
    <source>
        <dbReference type="Pfam" id="PF00593"/>
    </source>
</evidence>
<dbReference type="EMBL" id="PDWK01000007">
    <property type="protein sequence ID" value="KAF1690328.1"/>
    <property type="molecule type" value="Genomic_DNA"/>
</dbReference>
<dbReference type="InterPro" id="IPR036942">
    <property type="entry name" value="Beta-barrel_TonB_sf"/>
</dbReference>
<comment type="caution">
    <text evidence="8">The sequence shown here is derived from an EMBL/GenBank/DDBJ whole genome shotgun (WGS) entry which is preliminary data.</text>
</comment>
<comment type="similarity">
    <text evidence="4">Belongs to the TonB-dependent receptor family.</text>
</comment>
<evidence type="ECO:0000313" key="9">
    <source>
        <dbReference type="Proteomes" id="UP000717981"/>
    </source>
</evidence>
<dbReference type="Proteomes" id="UP000717981">
    <property type="component" value="Unassembled WGS sequence"/>
</dbReference>
<dbReference type="RefSeq" id="WP_162123491.1">
    <property type="nucleotide sequence ID" value="NZ_PDWK01000007.1"/>
</dbReference>
<keyword evidence="5" id="KW-0732">Signal</keyword>
<dbReference type="Pfam" id="PF00593">
    <property type="entry name" value="TonB_dep_Rec_b-barrel"/>
    <property type="match status" value="1"/>
</dbReference>
<evidence type="ECO:0000256" key="1">
    <source>
        <dbReference type="ARBA" id="ARBA00004442"/>
    </source>
</evidence>
<reference evidence="8" key="1">
    <citation type="submission" date="2017-10" db="EMBL/GenBank/DDBJ databases">
        <title>Whole genome sequencing of members of genus Pseudoxanthomonas.</title>
        <authorList>
            <person name="Kumar S."/>
            <person name="Bansal K."/>
            <person name="Kaur A."/>
            <person name="Patil P."/>
            <person name="Sharma S."/>
            <person name="Patil P.B."/>
        </authorList>
    </citation>
    <scope>NUCLEOTIDE SEQUENCE</scope>
    <source>
        <strain evidence="8">DSM 22914</strain>
    </source>
</reference>
<dbReference type="InterPro" id="IPR000531">
    <property type="entry name" value="Beta-barrel_TonB"/>
</dbReference>
<gene>
    <name evidence="8" type="ORF">CR938_02485</name>
</gene>
<dbReference type="PANTHER" id="PTHR40980:SF3">
    <property type="entry name" value="TONB-DEPENDENT RECEPTOR-LIKE BETA-BARREL DOMAIN-CONTAINING PROTEIN"/>
    <property type="match status" value="1"/>
</dbReference>